<evidence type="ECO:0000259" key="1">
    <source>
        <dbReference type="PROSITE" id="PS51794"/>
    </source>
</evidence>
<feature type="domain" description="DAC" evidence="1">
    <location>
        <begin position="380"/>
        <end position="522"/>
    </location>
</feature>
<dbReference type="SUPFAM" id="SSF143597">
    <property type="entry name" value="YojJ-like"/>
    <property type="match status" value="1"/>
</dbReference>
<organism evidence="2 3">
    <name type="scientific">Hymenobacter jejuensis</name>
    <dbReference type="NCBI Taxonomy" id="2502781"/>
    <lineage>
        <taxon>Bacteria</taxon>
        <taxon>Pseudomonadati</taxon>
        <taxon>Bacteroidota</taxon>
        <taxon>Cytophagia</taxon>
        <taxon>Cytophagales</taxon>
        <taxon>Hymenobacteraceae</taxon>
        <taxon>Hymenobacter</taxon>
    </lineage>
</organism>
<sequence>MLTPLPLLSAPPVAPTLPFLVTEQVIWPYQTRFQQAAHAIAVSLFDALDDDLQPSVLLLGIPVEAHDHAEPPAVCLEPADCGLDFSHFGNVLARGKELQRLQLWTPTWDRDQIPEEVLHRRLHSLGLRLAVQEVLDTLDAPKGKILSFAGWPIQVGSYYVVTVLRLYRKVLKAHNSLQPNRYYTNGKPLASSLLVAAAARFHEECMKSLTEPEPGSGLMLRPRETDELIRAAGKLFMDTPAQALGMDPATAKLFATCNTISSLRYEGAEGVGKLILARRRHPNLEEVFALTCPTPLTDYRAVRKLLEMTTADVSLLADGENVYALGRQIGSYDPAREDLFVVNFINHYAWEFQHDSKVLMRAVYGLPSLSRARLNRTKFRKDLRTTFNLTDPAKVERLWDVMVEASRQPHGTLVVVTTEALAEADRLKLQCTLIEPVPLTPLITRLVTSIDGAVLVDPESYCYSIGVILDGKASGRGTSTRGARYNSAIRYVESSPYPCMAIVVSEDGLVDVITKESLEGGD</sequence>
<dbReference type="EMBL" id="CP040896">
    <property type="protein sequence ID" value="QDA60789.1"/>
    <property type="molecule type" value="Genomic_DNA"/>
</dbReference>
<dbReference type="InterPro" id="IPR003390">
    <property type="entry name" value="DNA_integrity_scan_DisA_N"/>
</dbReference>
<dbReference type="InterPro" id="IPR048554">
    <property type="entry name" value="DACNG"/>
</dbReference>
<dbReference type="PROSITE" id="PS51794">
    <property type="entry name" value="DAC"/>
    <property type="match status" value="1"/>
</dbReference>
<protein>
    <recommendedName>
        <fullName evidence="1">DAC domain-containing protein</fullName>
    </recommendedName>
</protein>
<keyword evidence="3" id="KW-1185">Reference proteome</keyword>
<accession>A0A5B8A106</accession>
<evidence type="ECO:0000313" key="2">
    <source>
        <dbReference type="EMBL" id="QDA60789.1"/>
    </source>
</evidence>
<dbReference type="Gene3D" id="3.40.1700.10">
    <property type="entry name" value="DNA integrity scanning protein, DisA, N-terminal domain"/>
    <property type="match status" value="1"/>
</dbReference>
<dbReference type="RefSeq" id="WP_139515963.1">
    <property type="nucleotide sequence ID" value="NZ_CP040896.1"/>
</dbReference>
<evidence type="ECO:0000313" key="3">
    <source>
        <dbReference type="Proteomes" id="UP000305398"/>
    </source>
</evidence>
<reference evidence="2 3" key="1">
    <citation type="submission" date="2019-06" db="EMBL/GenBank/DDBJ databases">
        <authorList>
            <person name="Srinivasan S."/>
        </authorList>
    </citation>
    <scope>NUCLEOTIDE SEQUENCE [LARGE SCALE GENOMIC DNA]</scope>
    <source>
        <strain evidence="2 3">17J68-5</strain>
    </source>
</reference>
<dbReference type="InterPro" id="IPR048555">
    <property type="entry name" value="DACNH"/>
</dbReference>
<dbReference type="Proteomes" id="UP000305398">
    <property type="component" value="Chromosome"/>
</dbReference>
<gene>
    <name evidence="2" type="ORF">FHG12_12050</name>
</gene>
<dbReference type="AlphaFoldDB" id="A0A5B8A106"/>
<dbReference type="InterPro" id="IPR036888">
    <property type="entry name" value="DNA_integrity_DisA_N_sf"/>
</dbReference>
<dbReference type="Pfam" id="PF02457">
    <property type="entry name" value="DAC"/>
    <property type="match status" value="1"/>
</dbReference>
<dbReference type="KEGG" id="hyj:FHG12_12050"/>
<dbReference type="Pfam" id="PF21752">
    <property type="entry name" value="DACNG"/>
    <property type="match status" value="1"/>
</dbReference>
<dbReference type="OrthoDB" id="859517at2"/>
<dbReference type="Pfam" id="PF21750">
    <property type="entry name" value="DACNH"/>
    <property type="match status" value="1"/>
</dbReference>
<proteinExistence type="predicted"/>
<name>A0A5B8A106_9BACT</name>